<dbReference type="EMBL" id="LECT01000025">
    <property type="protein sequence ID" value="KLU04774.1"/>
    <property type="molecule type" value="Genomic_DNA"/>
</dbReference>
<reference evidence="1" key="1">
    <citation type="submission" date="2015-05" db="EMBL/GenBank/DDBJ databases">
        <title>Permanent draft genome of Rhodopirellula islandicus K833.</title>
        <authorList>
            <person name="Kizina J."/>
            <person name="Richter M."/>
            <person name="Glockner F.O."/>
            <person name="Harder J."/>
        </authorList>
    </citation>
    <scope>NUCLEOTIDE SEQUENCE [LARGE SCALE GENOMIC DNA]</scope>
    <source>
        <strain evidence="1">K833</strain>
    </source>
</reference>
<comment type="caution">
    <text evidence="1">The sequence shown here is derived from an EMBL/GenBank/DDBJ whole genome shotgun (WGS) entry which is preliminary data.</text>
</comment>
<evidence type="ECO:0000313" key="2">
    <source>
        <dbReference type="Proteomes" id="UP000036367"/>
    </source>
</evidence>
<sequence length="88" mass="9597">MRITSLTARLERADSAGRADDACSVGRKSKQKESFVLLTLCRPSVCCRDLLANAATESRQLQFLFASTVGGGFDLAWQPVTIGDLEKF</sequence>
<organism evidence="1 2">
    <name type="scientific">Rhodopirellula islandica</name>
    <dbReference type="NCBI Taxonomy" id="595434"/>
    <lineage>
        <taxon>Bacteria</taxon>
        <taxon>Pseudomonadati</taxon>
        <taxon>Planctomycetota</taxon>
        <taxon>Planctomycetia</taxon>
        <taxon>Pirellulales</taxon>
        <taxon>Pirellulaceae</taxon>
        <taxon>Rhodopirellula</taxon>
    </lineage>
</organism>
<accession>A0A0J1EGV4</accession>
<proteinExistence type="predicted"/>
<name>A0A0J1EGV4_RHOIS</name>
<keyword evidence="2" id="KW-1185">Reference proteome</keyword>
<dbReference type="Proteomes" id="UP000036367">
    <property type="component" value="Unassembled WGS sequence"/>
</dbReference>
<gene>
    <name evidence="1" type="ORF">RISK_003042</name>
</gene>
<dbReference type="STRING" id="595434.RISK_003042"/>
<evidence type="ECO:0000313" key="1">
    <source>
        <dbReference type="EMBL" id="KLU04774.1"/>
    </source>
</evidence>
<dbReference type="AlphaFoldDB" id="A0A0J1EGV4"/>
<protein>
    <submittedName>
        <fullName evidence="1">Uncharacterized protein</fullName>
    </submittedName>
</protein>
<dbReference type="PATRIC" id="fig|595434.4.peg.2900"/>